<evidence type="ECO:0000313" key="2">
    <source>
        <dbReference type="Proteomes" id="UP000316079"/>
    </source>
</evidence>
<organism evidence="1 2">
    <name type="scientific">Danionella cerebrum</name>
    <dbReference type="NCBI Taxonomy" id="2873325"/>
    <lineage>
        <taxon>Eukaryota</taxon>
        <taxon>Metazoa</taxon>
        <taxon>Chordata</taxon>
        <taxon>Craniata</taxon>
        <taxon>Vertebrata</taxon>
        <taxon>Euteleostomi</taxon>
        <taxon>Actinopterygii</taxon>
        <taxon>Neopterygii</taxon>
        <taxon>Teleostei</taxon>
        <taxon>Ostariophysi</taxon>
        <taxon>Cypriniformes</taxon>
        <taxon>Danionidae</taxon>
        <taxon>Danioninae</taxon>
        <taxon>Danionella</taxon>
    </lineage>
</organism>
<reference evidence="1 2" key="1">
    <citation type="journal article" date="2019" name="Sci. Data">
        <title>Hybrid genome assembly and annotation of Danionella translucida.</title>
        <authorList>
            <person name="Kadobianskyi M."/>
            <person name="Schulze L."/>
            <person name="Schuelke M."/>
            <person name="Judkewitz B."/>
        </authorList>
    </citation>
    <scope>NUCLEOTIDE SEQUENCE [LARGE SCALE GENOMIC DNA]</scope>
    <source>
        <strain evidence="1 2">Bolton</strain>
    </source>
</reference>
<dbReference type="Proteomes" id="UP000316079">
    <property type="component" value="Unassembled WGS sequence"/>
</dbReference>
<protein>
    <submittedName>
        <fullName evidence="1">Uncharacterized protein</fullName>
    </submittedName>
</protein>
<dbReference type="AlphaFoldDB" id="A0A553RL57"/>
<proteinExistence type="predicted"/>
<keyword evidence="2" id="KW-1185">Reference proteome</keyword>
<comment type="caution">
    <text evidence="1">The sequence shown here is derived from an EMBL/GenBank/DDBJ whole genome shotgun (WGS) entry which is preliminary data.</text>
</comment>
<dbReference type="EMBL" id="SRMA01021291">
    <property type="protein sequence ID" value="TRZ02918.1"/>
    <property type="molecule type" value="Genomic_DNA"/>
</dbReference>
<name>A0A553RL57_9TELE</name>
<evidence type="ECO:0000313" key="1">
    <source>
        <dbReference type="EMBL" id="TRZ02918.1"/>
    </source>
</evidence>
<gene>
    <name evidence="1" type="ORF">DNTS_024204</name>
</gene>
<sequence>MRRCRRPAVSLMKLSFRGLKNRVCQSLLKGRLPHNGLPIVSASNLLLRFSPLALCGPDFPSESMLPADSSFILSLIRPNRKTQGGHSRLQTLPTFYRLCEVSSMERAGEAMKRVRGGSRANCTSYWTAGIRRVPSRERVCPPSDDWELDRNTECDWERSVTHVQINAHL</sequence>
<accession>A0A553RL57</accession>